<name>A0A2D0J218_XENBU</name>
<protein>
    <submittedName>
        <fullName evidence="3">HAMP domain-containing protein</fullName>
    </submittedName>
</protein>
<keyword evidence="1" id="KW-0812">Transmembrane</keyword>
<reference evidence="3 4" key="1">
    <citation type="journal article" date="2017" name="Nat. Microbiol.">
        <title>Natural product diversity associated with the nematode symbionts Photorhabdus and Xenorhabdus.</title>
        <authorList>
            <person name="Tobias N.J."/>
            <person name="Wolff H."/>
            <person name="Djahanschiri B."/>
            <person name="Grundmann F."/>
            <person name="Kronenwerth M."/>
            <person name="Shi Y.M."/>
            <person name="Simonyi S."/>
            <person name="Grun P."/>
            <person name="Shapiro-Ilan D."/>
            <person name="Pidot S.J."/>
            <person name="Stinear T.P."/>
            <person name="Ebersberger I."/>
            <person name="Bode H.B."/>
        </authorList>
    </citation>
    <scope>NUCLEOTIDE SEQUENCE [LARGE SCALE GENOMIC DNA]</scope>
    <source>
        <strain evidence="3 4">DSM 16342</strain>
    </source>
</reference>
<evidence type="ECO:0000313" key="3">
    <source>
        <dbReference type="EMBL" id="PHM28398.1"/>
    </source>
</evidence>
<evidence type="ECO:0000259" key="2">
    <source>
        <dbReference type="Pfam" id="PF17154"/>
    </source>
</evidence>
<keyword evidence="1" id="KW-1133">Transmembrane helix</keyword>
<dbReference type="EMBL" id="NIBS01000005">
    <property type="protein sequence ID" value="PHM28398.1"/>
    <property type="molecule type" value="Genomic_DNA"/>
</dbReference>
<organism evidence="3 4">
    <name type="scientific">Xenorhabdus budapestensis</name>
    <dbReference type="NCBI Taxonomy" id="290110"/>
    <lineage>
        <taxon>Bacteria</taxon>
        <taxon>Pseudomonadati</taxon>
        <taxon>Pseudomonadota</taxon>
        <taxon>Gammaproteobacteria</taxon>
        <taxon>Enterobacterales</taxon>
        <taxon>Morganellaceae</taxon>
        <taxon>Xenorhabdus</taxon>
    </lineage>
</organism>
<proteinExistence type="predicted"/>
<accession>A0A2D0J218</accession>
<keyword evidence="1" id="KW-0472">Membrane</keyword>
<sequence>MKGINVTKSKYYIAVIYLTCIYQNKTIARKIKYTQSHYYGVVASLWSSIGLDKMKLRVKRSLTIKQMAAVTGVTLVTLAIFITIQLSHLLQQRKDDYINQLNNAAAQIQAPLTDALLRSDLNKAKTLLIELKTSGILGRAELISQNNSRIMNLDFATHRPIPELAKRVFGIPVELNIPLHVYGISSKDIASQGHLILQVDSNRVYRFALNTLALMLTTYLLLALILTVSISWCVNRIIIHPLRDIARELNEEHPPVPMPCPKSHQDDELGLLVKGYNRQVNKQSKNLHQNETL</sequence>
<evidence type="ECO:0000256" key="1">
    <source>
        <dbReference type="SAM" id="Phobius"/>
    </source>
</evidence>
<feature type="transmembrane region" description="Helical" evidence="1">
    <location>
        <begin position="212"/>
        <end position="234"/>
    </location>
</feature>
<feature type="transmembrane region" description="Helical" evidence="1">
    <location>
        <begin position="67"/>
        <end position="86"/>
    </location>
</feature>
<gene>
    <name evidence="3" type="ORF">Xbud_01407</name>
</gene>
<dbReference type="Proteomes" id="UP000225833">
    <property type="component" value="Unassembled WGS sequence"/>
</dbReference>
<comment type="caution">
    <text evidence="3">The sequence shown here is derived from an EMBL/GenBank/DDBJ whole genome shotgun (WGS) entry which is preliminary data.</text>
</comment>
<dbReference type="InterPro" id="IPR033419">
    <property type="entry name" value="GAPES3"/>
</dbReference>
<dbReference type="Pfam" id="PF17154">
    <property type="entry name" value="GAPES3"/>
    <property type="match status" value="1"/>
</dbReference>
<dbReference type="AlphaFoldDB" id="A0A2D0J218"/>
<evidence type="ECO:0000313" key="4">
    <source>
        <dbReference type="Proteomes" id="UP000225833"/>
    </source>
</evidence>
<feature type="domain" description="Gammaproteobacterial periplasmic sensor" evidence="2">
    <location>
        <begin position="91"/>
        <end position="211"/>
    </location>
</feature>